<dbReference type="AlphaFoldDB" id="A0A3P7KM84"/>
<accession>A0A3P7KM84</accession>
<dbReference type="Proteomes" id="UP000270094">
    <property type="component" value="Unassembled WGS sequence"/>
</dbReference>
<dbReference type="EMBL" id="UYYB01010462">
    <property type="protein sequence ID" value="VDM68928.1"/>
    <property type="molecule type" value="Genomic_DNA"/>
</dbReference>
<dbReference type="OrthoDB" id="5849529at2759"/>
<organism evidence="1 2">
    <name type="scientific">Strongylus vulgaris</name>
    <name type="common">Blood worm</name>
    <dbReference type="NCBI Taxonomy" id="40348"/>
    <lineage>
        <taxon>Eukaryota</taxon>
        <taxon>Metazoa</taxon>
        <taxon>Ecdysozoa</taxon>
        <taxon>Nematoda</taxon>
        <taxon>Chromadorea</taxon>
        <taxon>Rhabditida</taxon>
        <taxon>Rhabditina</taxon>
        <taxon>Rhabditomorpha</taxon>
        <taxon>Strongyloidea</taxon>
        <taxon>Strongylidae</taxon>
        <taxon>Strongylus</taxon>
    </lineage>
</organism>
<evidence type="ECO:0000313" key="1">
    <source>
        <dbReference type="EMBL" id="VDM68928.1"/>
    </source>
</evidence>
<evidence type="ECO:0000313" key="2">
    <source>
        <dbReference type="Proteomes" id="UP000270094"/>
    </source>
</evidence>
<keyword evidence="2" id="KW-1185">Reference proteome</keyword>
<proteinExistence type="predicted"/>
<reference evidence="1 2" key="1">
    <citation type="submission" date="2018-11" db="EMBL/GenBank/DDBJ databases">
        <authorList>
            <consortium name="Pathogen Informatics"/>
        </authorList>
    </citation>
    <scope>NUCLEOTIDE SEQUENCE [LARGE SCALE GENOMIC DNA]</scope>
</reference>
<gene>
    <name evidence="1" type="ORF">SVUK_LOCUS3926</name>
</gene>
<sequence>MNLLDYRVRLTTLLNEDGTSTSSRQKMELITKRFYTDLFHSSVSVSNLVILTGEIPPRILLAEVRAAIQTMKAATAPGRTMFRSTSYEL</sequence>
<protein>
    <submittedName>
        <fullName evidence="1">Uncharacterized protein</fullName>
    </submittedName>
</protein>
<name>A0A3P7KM84_STRVU</name>